<proteinExistence type="predicted"/>
<dbReference type="GeneID" id="19880052"/>
<reference evidence="2" key="1">
    <citation type="submission" date="2011-03" db="EMBL/GenBank/DDBJ databases">
        <title>The genome sequence of Vavraia culicis strain floridensis.</title>
        <authorList>
            <consortium name="The Broad Institute Genome Sequencing Platform"/>
            <person name="Cuomo C."/>
            <person name="Becnel J."/>
            <person name="Sanscrainte N."/>
            <person name="Young S.K."/>
            <person name="Zeng Q."/>
            <person name="Gargeya S."/>
            <person name="Fitzgerald M."/>
            <person name="Haas B."/>
            <person name="Abouelleil A."/>
            <person name="Alvarado L."/>
            <person name="Arachchi H.M."/>
            <person name="Berlin A."/>
            <person name="Chapman S.B."/>
            <person name="Gearin G."/>
            <person name="Goldberg J."/>
            <person name="Griggs A."/>
            <person name="Gujja S."/>
            <person name="Hansen M."/>
            <person name="Heiman D."/>
            <person name="Howarth C."/>
            <person name="Larimer J."/>
            <person name="Lui A."/>
            <person name="MacDonald P.J.P."/>
            <person name="McCowen C."/>
            <person name="Montmayeur A."/>
            <person name="Murphy C."/>
            <person name="Neiman D."/>
            <person name="Pearson M."/>
            <person name="Priest M."/>
            <person name="Roberts A."/>
            <person name="Saif S."/>
            <person name="Shea T."/>
            <person name="Sisk P."/>
            <person name="Stolte C."/>
            <person name="Sykes S."/>
            <person name="Wortman J."/>
            <person name="Nusbaum C."/>
            <person name="Birren B."/>
        </authorList>
    </citation>
    <scope>NUCLEOTIDE SEQUENCE [LARGE SCALE GENOMIC DNA]</scope>
    <source>
        <strain evidence="2">floridensis</strain>
    </source>
</reference>
<dbReference type="VEuPathDB" id="MicrosporidiaDB:VCUG_02185"/>
<name>L2GTA8_VAVCU</name>
<sequence>MHRCMSALLLQALALQHEPSNPLPLIRSTPPVPPHQAARVQSWAWCRCTASRHVKRCVSNYKSSGTKMQMLINHTKVYRTMRDRTVRAVYGAWRGDGRCLCDIGVSNRSYGGEECCSGGEHGMSAFCDTSGCPGEEHDTSTFCNPSSFNNALQNANPFHGKSCHDTDNQSKVADPPTITYTGASPYTTIEHNKALLRRTLMIEHITMDRKHRYIKTVQEYFDSLVVQYYNALGEWEVERCVGVKREIFKVWGMIRKWNDGVG</sequence>
<gene>
    <name evidence="1" type="ORF">VCUG_02185</name>
</gene>
<keyword evidence="2" id="KW-1185">Reference proteome</keyword>
<dbReference type="HOGENOM" id="CLU_1062456_0_0_1"/>
<dbReference type="AlphaFoldDB" id="L2GTA8"/>
<dbReference type="OrthoDB" id="10509931at2759"/>
<dbReference type="InParanoid" id="L2GTA8"/>
<evidence type="ECO:0000313" key="2">
    <source>
        <dbReference type="Proteomes" id="UP000011081"/>
    </source>
</evidence>
<organism evidence="1 2">
    <name type="scientific">Vavraia culicis (isolate floridensis)</name>
    <name type="common">Microsporidian parasite</name>
    <dbReference type="NCBI Taxonomy" id="948595"/>
    <lineage>
        <taxon>Eukaryota</taxon>
        <taxon>Fungi</taxon>
        <taxon>Fungi incertae sedis</taxon>
        <taxon>Microsporidia</taxon>
        <taxon>Pleistophoridae</taxon>
        <taxon>Vavraia</taxon>
    </lineage>
</organism>
<dbReference type="EMBL" id="GL877450">
    <property type="protein sequence ID" value="ELA46340.2"/>
    <property type="molecule type" value="Genomic_DNA"/>
</dbReference>
<evidence type="ECO:0000313" key="1">
    <source>
        <dbReference type="EMBL" id="ELA46340.2"/>
    </source>
</evidence>
<dbReference type="Proteomes" id="UP000011081">
    <property type="component" value="Unassembled WGS sequence"/>
</dbReference>
<accession>L2GTA8</accession>
<protein>
    <submittedName>
        <fullName evidence="1">Uncharacterized protein</fullName>
    </submittedName>
</protein>
<dbReference type="RefSeq" id="XP_008075198.1">
    <property type="nucleotide sequence ID" value="XM_008077007.1"/>
</dbReference>